<name>A0A2X2USQ4_CITKO</name>
<protein>
    <submittedName>
        <fullName evidence="1">Uncharacterized protein</fullName>
    </submittedName>
</protein>
<accession>A0A2X2USQ4</accession>
<dbReference type="AlphaFoldDB" id="A0A2X2USQ4"/>
<reference evidence="1 2" key="1">
    <citation type="submission" date="2018-06" db="EMBL/GenBank/DDBJ databases">
        <authorList>
            <consortium name="Pathogen Informatics"/>
            <person name="Doyle S."/>
        </authorList>
    </citation>
    <scope>NUCLEOTIDE SEQUENCE [LARGE SCALE GENOMIC DNA]</scope>
    <source>
        <strain evidence="1 2">NCTC10786</strain>
    </source>
</reference>
<dbReference type="EMBL" id="UAVY01000001">
    <property type="protein sequence ID" value="SQB21402.1"/>
    <property type="molecule type" value="Genomic_DNA"/>
</dbReference>
<organism evidence="1 2">
    <name type="scientific">Citrobacter koseri</name>
    <name type="common">Citrobacter diversus</name>
    <dbReference type="NCBI Taxonomy" id="545"/>
    <lineage>
        <taxon>Bacteria</taxon>
        <taxon>Pseudomonadati</taxon>
        <taxon>Pseudomonadota</taxon>
        <taxon>Gammaproteobacteria</taxon>
        <taxon>Enterobacterales</taxon>
        <taxon>Enterobacteriaceae</taxon>
        <taxon>Citrobacter</taxon>
    </lineage>
</organism>
<gene>
    <name evidence="1" type="ORF">NCTC10786_00698</name>
</gene>
<dbReference type="Proteomes" id="UP000251584">
    <property type="component" value="Unassembled WGS sequence"/>
</dbReference>
<evidence type="ECO:0000313" key="1">
    <source>
        <dbReference type="EMBL" id="SQB21402.1"/>
    </source>
</evidence>
<evidence type="ECO:0000313" key="2">
    <source>
        <dbReference type="Proteomes" id="UP000251584"/>
    </source>
</evidence>
<sequence>MSRGGCALIAQDANTRFLYKDAVIKGASLDFEAIRLFATRLKSGGCGDGQMNLMQENQLYSCYQVSLSVLILKIRVKKQRSKESSLVF</sequence>
<proteinExistence type="predicted"/>